<dbReference type="GO" id="GO:0004252">
    <property type="term" value="F:serine-type endopeptidase activity"/>
    <property type="evidence" value="ECO:0007669"/>
    <property type="project" value="InterPro"/>
</dbReference>
<evidence type="ECO:0000256" key="2">
    <source>
        <dbReference type="ARBA" id="ARBA00024195"/>
    </source>
</evidence>
<reference evidence="4" key="1">
    <citation type="thesis" date="2020" institute="ProQuest LLC" country="789 East Eisenhower Parkway, Ann Arbor, MI, USA">
        <title>Comparative Genomics and Chromosome Evolution.</title>
        <authorList>
            <person name="Mudd A.B."/>
        </authorList>
    </citation>
    <scope>NUCLEOTIDE SEQUENCE</scope>
    <source>
        <strain evidence="4">237g6f4</strain>
        <tissue evidence="4">Blood</tissue>
    </source>
</reference>
<evidence type="ECO:0000259" key="3">
    <source>
        <dbReference type="PROSITE" id="PS50240"/>
    </source>
</evidence>
<dbReference type="Gene3D" id="2.40.10.10">
    <property type="entry name" value="Trypsin-like serine proteases"/>
    <property type="match status" value="2"/>
</dbReference>
<dbReference type="GO" id="GO:0006508">
    <property type="term" value="P:proteolysis"/>
    <property type="evidence" value="ECO:0007669"/>
    <property type="project" value="InterPro"/>
</dbReference>
<name>A0AAV6YE03_ENGPU</name>
<dbReference type="InterPro" id="IPR001254">
    <property type="entry name" value="Trypsin_dom"/>
</dbReference>
<evidence type="ECO:0000313" key="5">
    <source>
        <dbReference type="Proteomes" id="UP000824782"/>
    </source>
</evidence>
<comment type="caution">
    <text evidence="4">The sequence shown here is derived from an EMBL/GenBank/DDBJ whole genome shotgun (WGS) entry which is preliminary data.</text>
</comment>
<dbReference type="Pfam" id="PF00089">
    <property type="entry name" value="Trypsin"/>
    <property type="match status" value="1"/>
</dbReference>
<protein>
    <recommendedName>
        <fullName evidence="3">Peptidase S1 domain-containing protein</fullName>
    </recommendedName>
</protein>
<dbReference type="PRINTS" id="PR00722">
    <property type="entry name" value="CHYMOTRYPSIN"/>
</dbReference>
<comment type="similarity">
    <text evidence="2">Belongs to the peptidase S1 family. CLIP subfamily.</text>
</comment>
<feature type="domain" description="Peptidase S1" evidence="3">
    <location>
        <begin position="21"/>
        <end position="248"/>
    </location>
</feature>
<dbReference type="PROSITE" id="PS50240">
    <property type="entry name" value="TRYPSIN_DOM"/>
    <property type="match status" value="1"/>
</dbReference>
<dbReference type="InterPro" id="IPR001314">
    <property type="entry name" value="Peptidase_S1A"/>
</dbReference>
<accession>A0AAV6YE03</accession>
<keyword evidence="1" id="KW-1015">Disulfide bond</keyword>
<dbReference type="SMART" id="SM00020">
    <property type="entry name" value="Tryp_SPc"/>
    <property type="match status" value="1"/>
</dbReference>
<dbReference type="EMBL" id="WNYA01057916">
    <property type="protein sequence ID" value="KAG8535774.1"/>
    <property type="molecule type" value="Genomic_DNA"/>
</dbReference>
<gene>
    <name evidence="4" type="ORF">GDO81_027813</name>
</gene>
<dbReference type="FunFam" id="2.40.10.10:FF:000002">
    <property type="entry name" value="Transmembrane protease serine"/>
    <property type="match status" value="1"/>
</dbReference>
<evidence type="ECO:0000313" key="4">
    <source>
        <dbReference type="EMBL" id="KAG8535774.1"/>
    </source>
</evidence>
<dbReference type="AlphaFoldDB" id="A0AAV6YE03"/>
<dbReference type="PANTHER" id="PTHR24253:SF170">
    <property type="entry name" value="PEPTIDASE S1 DOMAIN-CONTAINING PROTEIN"/>
    <property type="match status" value="1"/>
</dbReference>
<proteinExistence type="inferred from homology"/>
<dbReference type="PANTHER" id="PTHR24253">
    <property type="entry name" value="TRANSMEMBRANE PROTEASE SERINE"/>
    <property type="match status" value="1"/>
</dbReference>
<dbReference type="CDD" id="cd00190">
    <property type="entry name" value="Tryp_SPc"/>
    <property type="match status" value="1"/>
</dbReference>
<dbReference type="SUPFAM" id="SSF50494">
    <property type="entry name" value="Trypsin-like serine proteases"/>
    <property type="match status" value="1"/>
</dbReference>
<dbReference type="Proteomes" id="UP000824782">
    <property type="component" value="Unassembled WGS sequence"/>
</dbReference>
<organism evidence="4 5">
    <name type="scientific">Engystomops pustulosus</name>
    <name type="common">Tungara frog</name>
    <name type="synonym">Physalaemus pustulosus</name>
    <dbReference type="NCBI Taxonomy" id="76066"/>
    <lineage>
        <taxon>Eukaryota</taxon>
        <taxon>Metazoa</taxon>
        <taxon>Chordata</taxon>
        <taxon>Craniata</taxon>
        <taxon>Vertebrata</taxon>
        <taxon>Euteleostomi</taxon>
        <taxon>Amphibia</taxon>
        <taxon>Batrachia</taxon>
        <taxon>Anura</taxon>
        <taxon>Neobatrachia</taxon>
        <taxon>Hyloidea</taxon>
        <taxon>Leptodactylidae</taxon>
        <taxon>Leiuperinae</taxon>
        <taxon>Engystomops</taxon>
    </lineage>
</organism>
<sequence>EKIAFDSCGKRQDRSAVKGRMVGGIPGNSPWTVSLRNREGDHFCGGSLVKEDWVISARQCFSSCDADLSGYRAMVGTLFTNPRANDPDMQSVALSNIMCGPSGSSLVMLKLERPVTLNSRVALICLPPERYIVPPETKCEIAGWGDTRGSGHEGVLKVLNLHVISNDECNTYSKSKKLAQEQEICTRPVQVEQGACEGDYGGPLACLTHDCWVLEGVIIPARGCGKKNLPAVFTRTSIYVDWINKVMKMV</sequence>
<keyword evidence="5" id="KW-1185">Reference proteome</keyword>
<feature type="non-terminal residue" evidence="4">
    <location>
        <position position="1"/>
    </location>
</feature>
<dbReference type="InterPro" id="IPR043504">
    <property type="entry name" value="Peptidase_S1_PA_chymotrypsin"/>
</dbReference>
<evidence type="ECO:0000256" key="1">
    <source>
        <dbReference type="ARBA" id="ARBA00023157"/>
    </source>
</evidence>
<dbReference type="InterPro" id="IPR009003">
    <property type="entry name" value="Peptidase_S1_PA"/>
</dbReference>